<evidence type="ECO:0000313" key="2">
    <source>
        <dbReference type="Proteomes" id="UP000186817"/>
    </source>
</evidence>
<name>A0A1Q9CK03_SYMMI</name>
<dbReference type="OrthoDB" id="425101at2759"/>
<keyword evidence="2" id="KW-1185">Reference proteome</keyword>
<accession>A0A1Q9CK03</accession>
<evidence type="ECO:0000313" key="1">
    <source>
        <dbReference type="EMBL" id="OLP83235.1"/>
    </source>
</evidence>
<sequence length="135" mass="14880">MEDILETDDNFEIVACTFKSIYDQTCRSCGLINRIIIFMPDKNGKVVRKLRIDHGGLLGVAWKSCRPRCSDFRAEMVLLPSEILPPTCLLSGATCSPTGSCSGEVGGREQSSRRTKYGTDVRCATRYAGFDMIGC</sequence>
<dbReference type="Proteomes" id="UP000186817">
    <property type="component" value="Unassembled WGS sequence"/>
</dbReference>
<dbReference type="EMBL" id="LSRX01001130">
    <property type="protein sequence ID" value="OLP83235.1"/>
    <property type="molecule type" value="Genomic_DNA"/>
</dbReference>
<proteinExistence type="predicted"/>
<comment type="caution">
    <text evidence="1">The sequence shown here is derived from an EMBL/GenBank/DDBJ whole genome shotgun (WGS) entry which is preliminary data.</text>
</comment>
<organism evidence="1 2">
    <name type="scientific">Symbiodinium microadriaticum</name>
    <name type="common">Dinoflagellate</name>
    <name type="synonym">Zooxanthella microadriatica</name>
    <dbReference type="NCBI Taxonomy" id="2951"/>
    <lineage>
        <taxon>Eukaryota</taxon>
        <taxon>Sar</taxon>
        <taxon>Alveolata</taxon>
        <taxon>Dinophyceae</taxon>
        <taxon>Suessiales</taxon>
        <taxon>Symbiodiniaceae</taxon>
        <taxon>Symbiodinium</taxon>
    </lineage>
</organism>
<reference evidence="1 2" key="1">
    <citation type="submission" date="2016-02" db="EMBL/GenBank/DDBJ databases">
        <title>Genome analysis of coral dinoflagellate symbionts highlights evolutionary adaptations to a symbiotic lifestyle.</title>
        <authorList>
            <person name="Aranda M."/>
            <person name="Li Y."/>
            <person name="Liew Y.J."/>
            <person name="Baumgarten S."/>
            <person name="Simakov O."/>
            <person name="Wilson M."/>
            <person name="Piel J."/>
            <person name="Ashoor H."/>
            <person name="Bougouffa S."/>
            <person name="Bajic V.B."/>
            <person name="Ryu T."/>
            <person name="Ravasi T."/>
            <person name="Bayer T."/>
            <person name="Micklem G."/>
            <person name="Kim H."/>
            <person name="Bhak J."/>
            <person name="Lajeunesse T.C."/>
            <person name="Voolstra C.R."/>
        </authorList>
    </citation>
    <scope>NUCLEOTIDE SEQUENCE [LARGE SCALE GENOMIC DNA]</scope>
    <source>
        <strain evidence="1 2">CCMP2467</strain>
    </source>
</reference>
<dbReference type="AlphaFoldDB" id="A0A1Q9CK03"/>
<protein>
    <submittedName>
        <fullName evidence="1">Uncharacterized protein</fullName>
    </submittedName>
</protein>
<gene>
    <name evidence="1" type="ORF">AK812_SmicGene36019</name>
</gene>